<gene>
    <name evidence="2" type="ORF">T4E_6282</name>
</gene>
<comment type="caution">
    <text evidence="2">The sequence shown here is derived from an EMBL/GenBank/DDBJ whole genome shotgun (WGS) entry which is preliminary data.</text>
</comment>
<feature type="non-terminal residue" evidence="2">
    <location>
        <position position="132"/>
    </location>
</feature>
<name>A0A0V0WWH9_TRIPS</name>
<evidence type="ECO:0000256" key="1">
    <source>
        <dbReference type="SAM" id="MobiDB-lite"/>
    </source>
</evidence>
<sequence>MTAATTNPEKNLTQTADVLDKNQKQRKKKNIWNLGRRRTAEIGSFNPSDDSSYLKRPSSPLEKLKGFFTSGVTPLGSSQTTTTTSTAPPPTATTKPRPSSTYLVSSASSKIKDRSSYSPLENVTGLYNVGGN</sequence>
<feature type="region of interest" description="Disordered" evidence="1">
    <location>
        <begin position="1"/>
        <end position="32"/>
    </location>
</feature>
<evidence type="ECO:0000313" key="2">
    <source>
        <dbReference type="EMBL" id="KRX80053.1"/>
    </source>
</evidence>
<dbReference type="Proteomes" id="UP000054815">
    <property type="component" value="Unassembled WGS sequence"/>
</dbReference>
<protein>
    <submittedName>
        <fullName evidence="2">Uncharacterized protein</fullName>
    </submittedName>
</protein>
<feature type="compositionally biased region" description="Low complexity" evidence="1">
    <location>
        <begin position="73"/>
        <end position="103"/>
    </location>
</feature>
<feature type="region of interest" description="Disordered" evidence="1">
    <location>
        <begin position="70"/>
        <end position="103"/>
    </location>
</feature>
<dbReference type="STRING" id="6337.A0A0V0WWH9"/>
<evidence type="ECO:0000313" key="3">
    <source>
        <dbReference type="Proteomes" id="UP000054815"/>
    </source>
</evidence>
<dbReference type="AlphaFoldDB" id="A0A0V0WWH9"/>
<dbReference type="EMBL" id="JYDU01000824">
    <property type="protein sequence ID" value="KRX80053.1"/>
    <property type="molecule type" value="Genomic_DNA"/>
</dbReference>
<organism evidence="2 3">
    <name type="scientific">Trichinella pseudospiralis</name>
    <name type="common">Parasitic roundworm</name>
    <dbReference type="NCBI Taxonomy" id="6337"/>
    <lineage>
        <taxon>Eukaryota</taxon>
        <taxon>Metazoa</taxon>
        <taxon>Ecdysozoa</taxon>
        <taxon>Nematoda</taxon>
        <taxon>Enoplea</taxon>
        <taxon>Dorylaimia</taxon>
        <taxon>Trichinellida</taxon>
        <taxon>Trichinellidae</taxon>
        <taxon>Trichinella</taxon>
    </lineage>
</organism>
<feature type="compositionally biased region" description="Polar residues" evidence="1">
    <location>
        <begin position="1"/>
        <end position="16"/>
    </location>
</feature>
<accession>A0A0V0WWH9</accession>
<proteinExistence type="predicted"/>
<reference evidence="2 3" key="1">
    <citation type="submission" date="2015-01" db="EMBL/GenBank/DDBJ databases">
        <title>Evolution of Trichinella species and genotypes.</title>
        <authorList>
            <person name="Korhonen P.K."/>
            <person name="Edoardo P."/>
            <person name="Giuseppe L.R."/>
            <person name="Gasser R.B."/>
        </authorList>
    </citation>
    <scope>NUCLEOTIDE SEQUENCE [LARGE SCALE GENOMIC DNA]</scope>
    <source>
        <strain evidence="2">ISS141</strain>
    </source>
</reference>